<keyword evidence="6" id="KW-1015">Disulfide bond</keyword>
<dbReference type="Gene3D" id="2.40.70.10">
    <property type="entry name" value="Acid Proteases"/>
    <property type="match status" value="2"/>
</dbReference>
<gene>
    <name evidence="10" type="ORF">L210DRAFT_3562629</name>
</gene>
<keyword evidence="8" id="KW-0732">Signal</keyword>
<evidence type="ECO:0000256" key="4">
    <source>
        <dbReference type="ARBA" id="ARBA00022801"/>
    </source>
</evidence>
<feature type="domain" description="Peptidase A1" evidence="9">
    <location>
        <begin position="101"/>
        <end position="409"/>
    </location>
</feature>
<dbReference type="PROSITE" id="PS00141">
    <property type="entry name" value="ASP_PROTEASE"/>
    <property type="match status" value="2"/>
</dbReference>
<dbReference type="CDD" id="cd05471">
    <property type="entry name" value="pepsin_like"/>
    <property type="match status" value="1"/>
</dbReference>
<dbReference type="Pfam" id="PF00026">
    <property type="entry name" value="Asp"/>
    <property type="match status" value="1"/>
</dbReference>
<comment type="similarity">
    <text evidence="1 7">Belongs to the peptidase A1 family.</text>
</comment>
<accession>A0AAD4G8I5</accession>
<dbReference type="SUPFAM" id="SSF50630">
    <property type="entry name" value="Acid proteases"/>
    <property type="match status" value="1"/>
</dbReference>
<dbReference type="AlphaFoldDB" id="A0AAD4G8I5"/>
<dbReference type="GO" id="GO:0006508">
    <property type="term" value="P:proteolysis"/>
    <property type="evidence" value="ECO:0007669"/>
    <property type="project" value="UniProtKB-KW"/>
</dbReference>
<dbReference type="InterPro" id="IPR001969">
    <property type="entry name" value="Aspartic_peptidase_AS"/>
</dbReference>
<proteinExistence type="inferred from homology"/>
<feature type="chain" id="PRO_5042039644" evidence="8">
    <location>
        <begin position="19"/>
        <end position="412"/>
    </location>
</feature>
<dbReference type="PANTHER" id="PTHR47966:SF57">
    <property type="entry name" value="PEPTIDASE A1 DOMAIN-CONTAINING PROTEIN"/>
    <property type="match status" value="1"/>
</dbReference>
<keyword evidence="4 7" id="KW-0378">Hydrolase</keyword>
<dbReference type="GO" id="GO:0004190">
    <property type="term" value="F:aspartic-type endopeptidase activity"/>
    <property type="evidence" value="ECO:0007669"/>
    <property type="project" value="UniProtKB-KW"/>
</dbReference>
<dbReference type="InterPro" id="IPR021109">
    <property type="entry name" value="Peptidase_aspartic_dom_sf"/>
</dbReference>
<feature type="disulfide bond" evidence="6">
    <location>
        <begin position="132"/>
        <end position="136"/>
    </location>
</feature>
<keyword evidence="2 7" id="KW-0645">Protease</keyword>
<feature type="signal peptide" evidence="8">
    <location>
        <begin position="1"/>
        <end position="18"/>
    </location>
</feature>
<keyword evidence="11" id="KW-1185">Reference proteome</keyword>
<dbReference type="Proteomes" id="UP001194468">
    <property type="component" value="Unassembled WGS sequence"/>
</dbReference>
<name>A0AAD4G8I5_BOLED</name>
<feature type="active site" evidence="5">
    <location>
        <position position="299"/>
    </location>
</feature>
<dbReference type="PANTHER" id="PTHR47966">
    <property type="entry name" value="BETA-SITE APP-CLEAVING ENZYME, ISOFORM A-RELATED"/>
    <property type="match status" value="1"/>
</dbReference>
<evidence type="ECO:0000256" key="6">
    <source>
        <dbReference type="PIRSR" id="PIRSR601461-2"/>
    </source>
</evidence>
<protein>
    <submittedName>
        <fullName evidence="10">Acid protease</fullName>
    </submittedName>
</protein>
<evidence type="ECO:0000256" key="1">
    <source>
        <dbReference type="ARBA" id="ARBA00007447"/>
    </source>
</evidence>
<reference evidence="10" key="2">
    <citation type="journal article" date="2020" name="Nat. Commun.">
        <title>Large-scale genome sequencing of mycorrhizal fungi provides insights into the early evolution of symbiotic traits.</title>
        <authorList>
            <person name="Miyauchi S."/>
            <person name="Kiss E."/>
            <person name="Kuo A."/>
            <person name="Drula E."/>
            <person name="Kohler A."/>
            <person name="Sanchez-Garcia M."/>
            <person name="Morin E."/>
            <person name="Andreopoulos B."/>
            <person name="Barry K.W."/>
            <person name="Bonito G."/>
            <person name="Buee M."/>
            <person name="Carver A."/>
            <person name="Chen C."/>
            <person name="Cichocki N."/>
            <person name="Clum A."/>
            <person name="Culley D."/>
            <person name="Crous P.W."/>
            <person name="Fauchery L."/>
            <person name="Girlanda M."/>
            <person name="Hayes R.D."/>
            <person name="Keri Z."/>
            <person name="LaButti K."/>
            <person name="Lipzen A."/>
            <person name="Lombard V."/>
            <person name="Magnuson J."/>
            <person name="Maillard F."/>
            <person name="Murat C."/>
            <person name="Nolan M."/>
            <person name="Ohm R.A."/>
            <person name="Pangilinan J."/>
            <person name="Pereira M.F."/>
            <person name="Perotto S."/>
            <person name="Peter M."/>
            <person name="Pfister S."/>
            <person name="Riley R."/>
            <person name="Sitrit Y."/>
            <person name="Stielow J.B."/>
            <person name="Szollosi G."/>
            <person name="Zifcakova L."/>
            <person name="Stursova M."/>
            <person name="Spatafora J.W."/>
            <person name="Tedersoo L."/>
            <person name="Vaario L.M."/>
            <person name="Yamada A."/>
            <person name="Yan M."/>
            <person name="Wang P."/>
            <person name="Xu J."/>
            <person name="Bruns T."/>
            <person name="Baldrian P."/>
            <person name="Vilgalys R."/>
            <person name="Dunand C."/>
            <person name="Henrissat B."/>
            <person name="Grigoriev I.V."/>
            <person name="Hibbett D."/>
            <person name="Nagy L.G."/>
            <person name="Martin F.M."/>
        </authorList>
    </citation>
    <scope>NUCLEOTIDE SEQUENCE</scope>
    <source>
        <strain evidence="10">BED1</strain>
    </source>
</reference>
<dbReference type="InterPro" id="IPR033121">
    <property type="entry name" value="PEPTIDASE_A1"/>
</dbReference>
<evidence type="ECO:0000259" key="9">
    <source>
        <dbReference type="PROSITE" id="PS51767"/>
    </source>
</evidence>
<evidence type="ECO:0000256" key="3">
    <source>
        <dbReference type="ARBA" id="ARBA00022750"/>
    </source>
</evidence>
<reference evidence="10" key="1">
    <citation type="submission" date="2019-10" db="EMBL/GenBank/DDBJ databases">
        <authorList>
            <consortium name="DOE Joint Genome Institute"/>
            <person name="Kuo A."/>
            <person name="Miyauchi S."/>
            <person name="Kiss E."/>
            <person name="Drula E."/>
            <person name="Kohler A."/>
            <person name="Sanchez-Garcia M."/>
            <person name="Andreopoulos B."/>
            <person name="Barry K.W."/>
            <person name="Bonito G."/>
            <person name="Buee M."/>
            <person name="Carver A."/>
            <person name="Chen C."/>
            <person name="Cichocki N."/>
            <person name="Clum A."/>
            <person name="Culley D."/>
            <person name="Crous P.W."/>
            <person name="Fauchery L."/>
            <person name="Girlanda M."/>
            <person name="Hayes R."/>
            <person name="Keri Z."/>
            <person name="LaButti K."/>
            <person name="Lipzen A."/>
            <person name="Lombard V."/>
            <person name="Magnuson J."/>
            <person name="Maillard F."/>
            <person name="Morin E."/>
            <person name="Murat C."/>
            <person name="Nolan M."/>
            <person name="Ohm R."/>
            <person name="Pangilinan J."/>
            <person name="Pereira M."/>
            <person name="Perotto S."/>
            <person name="Peter M."/>
            <person name="Riley R."/>
            <person name="Sitrit Y."/>
            <person name="Stielow B."/>
            <person name="Szollosi G."/>
            <person name="Zifcakova L."/>
            <person name="Stursova M."/>
            <person name="Spatafora J.W."/>
            <person name="Tedersoo L."/>
            <person name="Vaario L.-M."/>
            <person name="Yamada A."/>
            <person name="Yan M."/>
            <person name="Wang P."/>
            <person name="Xu J."/>
            <person name="Bruns T."/>
            <person name="Baldrian P."/>
            <person name="Vilgalys R."/>
            <person name="Henrissat B."/>
            <person name="Grigoriev I.V."/>
            <person name="Hibbett D."/>
            <person name="Nagy L.G."/>
            <person name="Martin F.M."/>
        </authorList>
    </citation>
    <scope>NUCLEOTIDE SEQUENCE</scope>
    <source>
        <strain evidence="10">BED1</strain>
    </source>
</reference>
<dbReference type="InterPro" id="IPR034164">
    <property type="entry name" value="Pepsin-like_dom"/>
</dbReference>
<organism evidence="10 11">
    <name type="scientific">Boletus edulis BED1</name>
    <dbReference type="NCBI Taxonomy" id="1328754"/>
    <lineage>
        <taxon>Eukaryota</taxon>
        <taxon>Fungi</taxon>
        <taxon>Dikarya</taxon>
        <taxon>Basidiomycota</taxon>
        <taxon>Agaricomycotina</taxon>
        <taxon>Agaricomycetes</taxon>
        <taxon>Agaricomycetidae</taxon>
        <taxon>Boletales</taxon>
        <taxon>Boletineae</taxon>
        <taxon>Boletaceae</taxon>
        <taxon>Boletoideae</taxon>
        <taxon>Boletus</taxon>
    </lineage>
</organism>
<evidence type="ECO:0000313" key="11">
    <source>
        <dbReference type="Proteomes" id="UP001194468"/>
    </source>
</evidence>
<dbReference type="PROSITE" id="PS51767">
    <property type="entry name" value="PEPTIDASE_A1"/>
    <property type="match status" value="1"/>
</dbReference>
<dbReference type="InterPro" id="IPR001461">
    <property type="entry name" value="Aspartic_peptidase_A1"/>
</dbReference>
<dbReference type="EMBL" id="WHUW01000063">
    <property type="protein sequence ID" value="KAF8430463.1"/>
    <property type="molecule type" value="Genomic_DNA"/>
</dbReference>
<dbReference type="PRINTS" id="PR00792">
    <property type="entry name" value="PEPSIN"/>
</dbReference>
<comment type="caution">
    <text evidence="10">The sequence shown here is derived from an EMBL/GenBank/DDBJ whole genome shotgun (WGS) entry which is preliminary data.</text>
</comment>
<evidence type="ECO:0000313" key="10">
    <source>
        <dbReference type="EMBL" id="KAF8430463.1"/>
    </source>
</evidence>
<evidence type="ECO:0000256" key="7">
    <source>
        <dbReference type="RuleBase" id="RU000454"/>
    </source>
</evidence>
<evidence type="ECO:0000256" key="5">
    <source>
        <dbReference type="PIRSR" id="PIRSR601461-1"/>
    </source>
</evidence>
<sequence length="412" mass="42708">MRFTLATSIVALAVLAAAAPQPAGQRIGMAIPITKRSSLVKADKSVNFDALKSHVAAVKAKIHRGFTNYEKIAGRKHPSDVGGVERRGAGDPLTDDQNDLWYGSISVGTPAKSFTVDFDTGSSDLFLPGSGCDSSCSGHAIWAPSSSSTSQDLGQSFSLAYGDGSTVSGEQYNDIVSIAGFSAPTQTLGAANTYSSGFESSQFPADGLMGMGFQSISDYNASPVFQSLISEGCVSDPVFSFKLSSSGAELYIGGSNSALFTGGFTYTPVTRQQAYWEVNMDNVKGNNKTILTNVDAIIDTGTTLIVGIPSDVLTLYKALGGKAAPLSVGQGFYTFPCDSFPSISLTFGGKSFPIAASALNLGSVSSGSSDCVSGLVGQDTGSSFWIVGDVFLQSVYTAFDVGNTRVGFAKLA</sequence>
<keyword evidence="3 7" id="KW-0064">Aspartyl protease</keyword>
<evidence type="ECO:0000256" key="2">
    <source>
        <dbReference type="ARBA" id="ARBA00022670"/>
    </source>
</evidence>
<evidence type="ECO:0000256" key="8">
    <source>
        <dbReference type="SAM" id="SignalP"/>
    </source>
</evidence>
<feature type="active site" evidence="5">
    <location>
        <position position="119"/>
    </location>
</feature>
<dbReference type="FunFam" id="2.40.70.10:FF:000115">
    <property type="entry name" value="Lysosomal aspartic protease"/>
    <property type="match status" value="1"/>
</dbReference>